<keyword evidence="4" id="KW-0804">Transcription</keyword>
<reference evidence="6 7" key="1">
    <citation type="submission" date="2024-01" db="EMBL/GenBank/DDBJ databases">
        <title>The diversity of rhizobia nodulating Mimosa spp. in eleven states of Brazil covering several biomes is determined by host plant, location, and edaphic factors.</title>
        <authorList>
            <person name="Rouws L."/>
            <person name="Barauna A."/>
            <person name="Beukes C."/>
            <person name="De Faria S.M."/>
            <person name="Gross E."/>
            <person name="Dos Reis Junior F.B."/>
            <person name="Simon M."/>
            <person name="Maluk M."/>
            <person name="Odee D.W."/>
            <person name="Kenicer G."/>
            <person name="Young J.P.W."/>
            <person name="Reis V.M."/>
            <person name="Zilli J."/>
            <person name="James E.K."/>
        </authorList>
    </citation>
    <scope>NUCLEOTIDE SEQUENCE [LARGE SCALE GENOMIC DNA]</scope>
    <source>
        <strain evidence="6 7">JPY167</strain>
    </source>
</reference>
<dbReference type="InterPro" id="IPR056884">
    <property type="entry name" value="NPHP3-like_N"/>
</dbReference>
<evidence type="ECO:0000256" key="2">
    <source>
        <dbReference type="ARBA" id="ARBA00023015"/>
    </source>
</evidence>
<evidence type="ECO:0000256" key="3">
    <source>
        <dbReference type="ARBA" id="ARBA00023125"/>
    </source>
</evidence>
<dbReference type="Pfam" id="PF17874">
    <property type="entry name" value="TPR_MalT"/>
    <property type="match status" value="1"/>
</dbReference>
<dbReference type="InterPro" id="IPR036388">
    <property type="entry name" value="WH-like_DNA-bd_sf"/>
</dbReference>
<dbReference type="RefSeq" id="WP_342949261.1">
    <property type="nucleotide sequence ID" value="NZ_JAYMRV010000011.1"/>
</dbReference>
<keyword evidence="1" id="KW-0677">Repeat</keyword>
<dbReference type="SUPFAM" id="SSF46894">
    <property type="entry name" value="C-terminal effector domain of the bipartite response regulators"/>
    <property type="match status" value="1"/>
</dbReference>
<evidence type="ECO:0000259" key="5">
    <source>
        <dbReference type="PROSITE" id="PS50043"/>
    </source>
</evidence>
<organism evidence="6 7">
    <name type="scientific">Paraburkholderia ferrariae</name>
    <dbReference type="NCBI Taxonomy" id="386056"/>
    <lineage>
        <taxon>Bacteria</taxon>
        <taxon>Pseudomonadati</taxon>
        <taxon>Pseudomonadota</taxon>
        <taxon>Betaproteobacteria</taxon>
        <taxon>Burkholderiales</taxon>
        <taxon>Burkholderiaceae</taxon>
        <taxon>Paraburkholderia</taxon>
    </lineage>
</organism>
<dbReference type="InterPro" id="IPR027417">
    <property type="entry name" value="P-loop_NTPase"/>
</dbReference>
<protein>
    <submittedName>
        <fullName evidence="6">LuxR C-terminal-related transcriptional regulator</fullName>
    </submittedName>
</protein>
<dbReference type="PROSITE" id="PS50043">
    <property type="entry name" value="HTH_LUXR_2"/>
    <property type="match status" value="1"/>
</dbReference>
<dbReference type="SMART" id="SM00421">
    <property type="entry name" value="HTH_LUXR"/>
    <property type="match status" value="1"/>
</dbReference>
<dbReference type="InterPro" id="IPR041617">
    <property type="entry name" value="TPR_MalT"/>
</dbReference>
<dbReference type="InterPro" id="IPR016032">
    <property type="entry name" value="Sig_transdc_resp-reg_C-effctor"/>
</dbReference>
<keyword evidence="3" id="KW-0238">DNA-binding</keyword>
<dbReference type="InterPro" id="IPR000792">
    <property type="entry name" value="Tscrpt_reg_LuxR_C"/>
</dbReference>
<sequence length="933" mass="102587">MDLTWSVALVQTKMTPPRLLPGIVRRTALLERLGEPCDRGLTVVIAPAGSGKTTLLADWSETLRAREHLVAWLSLDEEDDDPQQFAAYLVGALCSTCEDIGQQAQQLLRNDLMAPGKTIVSVLLNEIAACGRQVFLVLDDFDRSPSRLIRAMVSRLVRYAPQNFHLLLGVRGEPDLALGQLHTQGKLLRIDADDLRFSVDDAQTFFRQAGGVSLDRPSVELLNEATEGWVAGLQLASLALRDTADAAQVARTLSGTRLGIDRYLDDTVLARLPAPMLKFLLYTSILDRLGAGVCDAVMGEGARSWEKLDWLERHNVFTRPLDEERQWFRYHSLLLDALRRRIARQWPALLPGLHRRASRWFAEARLWPEAIRHALAAGEMELAALWIENCATVMVNRSDVRTLSGWIAKLPPELVHERLRLRLTKAWALALSLQTAEAAREVTALEAQIAQRRAAGALADAALPAEVNALGAIIAGLDDDSSRALVLVKEAAASPLPNLPWVSRFTETAQIFGLLSEGKFDEVRRIQTSMPTGGDANQVPLYADVYRESMFGLAELVQGRLQDALRILEAALARAESALGCDSAAAALPAGYLASIYYERDDLTRTEKMVSGRTAIAMETCPLGSLLRYTCSAARLYARGGDVGSAHAVLEDARQVAAARQWLRLRVGCDAEAVRLYLGQGRLAQARQTAETLRLAMPPERSPRTGNLIEIWASHSMMRARLLLAHGHAGDAVTLLETLRGEVTDSGRWYLDALISILLTLAFEQQGERVRAFDALEHALGIAQSTGMINGLVDEGAPLRAILERWQGTTANVASFDPTYLDRLFSAFDTDQRSEGDTPRVPSDLLSAREIEILDHIARGLSNKEIGRALRVAPETVKWHLKNIFEKLNVSSRLEAAQSGLGLSRKPRPETSARASLMGIPTAIEPTPEITRL</sequence>
<keyword evidence="2" id="KW-0805">Transcription regulation</keyword>
<dbReference type="PANTHER" id="PTHR44688:SF16">
    <property type="entry name" value="DNA-BINDING TRANSCRIPTIONAL ACTIVATOR DEVR_DOSR"/>
    <property type="match status" value="1"/>
</dbReference>
<keyword evidence="7" id="KW-1185">Reference proteome</keyword>
<dbReference type="PRINTS" id="PR00038">
    <property type="entry name" value="HTHLUXR"/>
</dbReference>
<gene>
    <name evidence="6" type="ORF">VSR73_29710</name>
</gene>
<dbReference type="Pfam" id="PF24883">
    <property type="entry name" value="NPHP3_N"/>
    <property type="match status" value="1"/>
</dbReference>
<dbReference type="Gene3D" id="3.40.50.300">
    <property type="entry name" value="P-loop containing nucleotide triphosphate hydrolases"/>
    <property type="match status" value="1"/>
</dbReference>
<proteinExistence type="predicted"/>
<evidence type="ECO:0000256" key="1">
    <source>
        <dbReference type="ARBA" id="ARBA00022737"/>
    </source>
</evidence>
<dbReference type="SUPFAM" id="SSF48452">
    <property type="entry name" value="TPR-like"/>
    <property type="match status" value="1"/>
</dbReference>
<evidence type="ECO:0000256" key="4">
    <source>
        <dbReference type="ARBA" id="ARBA00023163"/>
    </source>
</evidence>
<dbReference type="CDD" id="cd06170">
    <property type="entry name" value="LuxR_C_like"/>
    <property type="match status" value="1"/>
</dbReference>
<dbReference type="Pfam" id="PF00196">
    <property type="entry name" value="GerE"/>
    <property type="match status" value="1"/>
</dbReference>
<dbReference type="PROSITE" id="PS00622">
    <property type="entry name" value="HTH_LUXR_1"/>
    <property type="match status" value="1"/>
</dbReference>
<dbReference type="EMBL" id="JAYMRV010000011">
    <property type="protein sequence ID" value="MEM5425233.1"/>
    <property type="molecule type" value="Genomic_DNA"/>
</dbReference>
<evidence type="ECO:0000313" key="6">
    <source>
        <dbReference type="EMBL" id="MEM5425233.1"/>
    </source>
</evidence>
<name>A0ABU9RYT1_9BURK</name>
<comment type="caution">
    <text evidence="6">The sequence shown here is derived from an EMBL/GenBank/DDBJ whole genome shotgun (WGS) entry which is preliminary data.</text>
</comment>
<dbReference type="SUPFAM" id="SSF52540">
    <property type="entry name" value="P-loop containing nucleoside triphosphate hydrolases"/>
    <property type="match status" value="1"/>
</dbReference>
<dbReference type="PANTHER" id="PTHR44688">
    <property type="entry name" value="DNA-BINDING TRANSCRIPTIONAL ACTIVATOR DEVR_DOSR"/>
    <property type="match status" value="1"/>
</dbReference>
<dbReference type="Proteomes" id="UP001489897">
    <property type="component" value="Unassembled WGS sequence"/>
</dbReference>
<feature type="domain" description="HTH luxR-type" evidence="5">
    <location>
        <begin position="839"/>
        <end position="904"/>
    </location>
</feature>
<evidence type="ECO:0000313" key="7">
    <source>
        <dbReference type="Proteomes" id="UP001489897"/>
    </source>
</evidence>
<dbReference type="Gene3D" id="1.25.40.10">
    <property type="entry name" value="Tetratricopeptide repeat domain"/>
    <property type="match status" value="1"/>
</dbReference>
<dbReference type="InterPro" id="IPR011990">
    <property type="entry name" value="TPR-like_helical_dom_sf"/>
</dbReference>
<dbReference type="InterPro" id="IPR059106">
    <property type="entry name" value="WHD_MalT"/>
</dbReference>
<accession>A0ABU9RYT1</accession>
<dbReference type="Pfam" id="PF25873">
    <property type="entry name" value="WHD_MalT"/>
    <property type="match status" value="1"/>
</dbReference>
<dbReference type="Gene3D" id="1.10.10.10">
    <property type="entry name" value="Winged helix-like DNA-binding domain superfamily/Winged helix DNA-binding domain"/>
    <property type="match status" value="1"/>
</dbReference>